<dbReference type="EMBL" id="VZDO01000029">
    <property type="protein sequence ID" value="KAB0675825.1"/>
    <property type="molecule type" value="Genomic_DNA"/>
</dbReference>
<reference evidence="2 3" key="1">
    <citation type="submission" date="2019-09" db="EMBL/GenBank/DDBJ databases">
        <title>YIM 132180 draft genome.</title>
        <authorList>
            <person name="Zhang K."/>
        </authorList>
    </citation>
    <scope>NUCLEOTIDE SEQUENCE [LARGE SCALE GENOMIC DNA]</scope>
    <source>
        <strain evidence="2 3">YIM 132180</strain>
    </source>
</reference>
<dbReference type="PANTHER" id="PTHR30037:SF4">
    <property type="entry name" value="DNA-3-METHYLADENINE GLYCOSYLASE I"/>
    <property type="match status" value="1"/>
</dbReference>
<proteinExistence type="predicted"/>
<feature type="binding site" evidence="1">
    <location>
        <position position="188"/>
    </location>
    <ligand>
        <name>Zn(2+)</name>
        <dbReference type="ChEBI" id="CHEBI:29105"/>
    </ligand>
</feature>
<dbReference type="GO" id="GO:0046872">
    <property type="term" value="F:metal ion binding"/>
    <property type="evidence" value="ECO:0007669"/>
    <property type="project" value="UniProtKB-KW"/>
</dbReference>
<evidence type="ECO:0000313" key="2">
    <source>
        <dbReference type="EMBL" id="KAB0675825.1"/>
    </source>
</evidence>
<evidence type="ECO:0000256" key="1">
    <source>
        <dbReference type="PIRSR" id="PIRSR605019-1"/>
    </source>
</evidence>
<dbReference type="SUPFAM" id="SSF48150">
    <property type="entry name" value="DNA-glycosylase"/>
    <property type="match status" value="1"/>
</dbReference>
<dbReference type="RefSeq" id="WP_150973945.1">
    <property type="nucleotide sequence ID" value="NZ_VZDO01000029.1"/>
</dbReference>
<keyword evidence="1" id="KW-0862">Zinc</keyword>
<dbReference type="InterPro" id="IPR011257">
    <property type="entry name" value="DNA_glycosylase"/>
</dbReference>
<keyword evidence="1" id="KW-0479">Metal-binding</keyword>
<feature type="binding site" evidence="1">
    <location>
        <position position="184"/>
    </location>
    <ligand>
        <name>Zn(2+)</name>
        <dbReference type="ChEBI" id="CHEBI:29105"/>
    </ligand>
</feature>
<dbReference type="Pfam" id="PF03352">
    <property type="entry name" value="Adenine_glyco"/>
    <property type="match status" value="1"/>
</dbReference>
<dbReference type="Gene3D" id="1.10.340.30">
    <property type="entry name" value="Hypothetical protein, domain 2"/>
    <property type="match status" value="1"/>
</dbReference>
<comment type="caution">
    <text evidence="2">The sequence shown here is derived from an EMBL/GenBank/DDBJ whole genome shotgun (WGS) entry which is preliminary data.</text>
</comment>
<keyword evidence="3" id="KW-1185">Reference proteome</keyword>
<evidence type="ECO:0000313" key="3">
    <source>
        <dbReference type="Proteomes" id="UP000432089"/>
    </source>
</evidence>
<accession>A0A7V7PK97</accession>
<dbReference type="GO" id="GO:0006284">
    <property type="term" value="P:base-excision repair"/>
    <property type="evidence" value="ECO:0007669"/>
    <property type="project" value="InterPro"/>
</dbReference>
<gene>
    <name evidence="2" type="ORF">F6X38_22735</name>
</gene>
<dbReference type="Proteomes" id="UP000432089">
    <property type="component" value="Unassembled WGS sequence"/>
</dbReference>
<sequence>MAGVEDARTRCGWHGADAAYTCYHDEEWGRPDADETRLFEKLCLEGFQAGLSWSTILRKREAFRAGFAGFDPERLARFGEADVERLLADPGIVRHRGKIESAINNARCLLAMRERGESFAAFLWSFEPPPGERPDRIDAAWVRANPETPASKRLSKALKARGFTFVGPTTAHAFMQSKGLVNDHVDECFCRAECERDREAFVRPT</sequence>
<protein>
    <submittedName>
        <fullName evidence="2">DNA-3-methyladenine glycosylase I</fullName>
    </submittedName>
</protein>
<dbReference type="InterPro" id="IPR052891">
    <property type="entry name" value="DNA-3mA_glycosylase"/>
</dbReference>
<feature type="binding site" evidence="1">
    <location>
        <position position="11"/>
    </location>
    <ligand>
        <name>Zn(2+)</name>
        <dbReference type="ChEBI" id="CHEBI:29105"/>
    </ligand>
</feature>
<dbReference type="InterPro" id="IPR005019">
    <property type="entry name" value="Adenine_glyco"/>
</dbReference>
<organism evidence="2 3">
    <name type="scientific">Plantimonas leprariae</name>
    <dbReference type="NCBI Taxonomy" id="2615207"/>
    <lineage>
        <taxon>Bacteria</taxon>
        <taxon>Pseudomonadati</taxon>
        <taxon>Pseudomonadota</taxon>
        <taxon>Alphaproteobacteria</taxon>
        <taxon>Hyphomicrobiales</taxon>
        <taxon>Aurantimonadaceae</taxon>
        <taxon>Plantimonas</taxon>
    </lineage>
</organism>
<dbReference type="GO" id="GO:0008725">
    <property type="term" value="F:DNA-3-methyladenine glycosylase activity"/>
    <property type="evidence" value="ECO:0007669"/>
    <property type="project" value="InterPro"/>
</dbReference>
<feature type="binding site" evidence="1">
    <location>
        <position position="24"/>
    </location>
    <ligand>
        <name>Zn(2+)</name>
        <dbReference type="ChEBI" id="CHEBI:29105"/>
    </ligand>
</feature>
<name>A0A7V7PK97_9HYPH</name>
<dbReference type="PANTHER" id="PTHR30037">
    <property type="entry name" value="DNA-3-METHYLADENINE GLYCOSYLASE 1"/>
    <property type="match status" value="1"/>
</dbReference>
<dbReference type="AlphaFoldDB" id="A0A7V7PK97"/>